<dbReference type="InterPro" id="IPR004364">
    <property type="entry name" value="Aa-tRNA-synt_II"/>
</dbReference>
<dbReference type="InterPro" id="IPR045864">
    <property type="entry name" value="aa-tRNA-synth_II/BPL/LPL"/>
</dbReference>
<dbReference type="GO" id="GO:0006421">
    <property type="term" value="P:asparaginyl-tRNA aminoacylation"/>
    <property type="evidence" value="ECO:0007669"/>
    <property type="project" value="InterPro"/>
</dbReference>
<dbReference type="InterPro" id="IPR002312">
    <property type="entry name" value="Asp/Asn-tRNA-synth_IIb"/>
</dbReference>
<evidence type="ECO:0000313" key="9">
    <source>
        <dbReference type="Proteomes" id="UP000079169"/>
    </source>
</evidence>
<dbReference type="Proteomes" id="UP000079169">
    <property type="component" value="Unplaced"/>
</dbReference>
<dbReference type="GO" id="GO:0004816">
    <property type="term" value="F:asparagine-tRNA ligase activity"/>
    <property type="evidence" value="ECO:0007669"/>
    <property type="project" value="UniProtKB-EC"/>
</dbReference>
<evidence type="ECO:0000313" key="10">
    <source>
        <dbReference type="RefSeq" id="XP_026679110.1"/>
    </source>
</evidence>
<feature type="domain" description="Aminoacyl-transfer RNA synthetases class-II family profile" evidence="8">
    <location>
        <begin position="59"/>
        <end position="386"/>
    </location>
</feature>
<dbReference type="EC" id="6.1.1.22" evidence="2"/>
<evidence type="ECO:0000259" key="8">
    <source>
        <dbReference type="PROSITE" id="PS50862"/>
    </source>
</evidence>
<dbReference type="PANTHER" id="PTHR22594">
    <property type="entry name" value="ASPARTYL/LYSYL-TRNA SYNTHETASE"/>
    <property type="match status" value="1"/>
</dbReference>
<dbReference type="AlphaFoldDB" id="A0A3Q0IXG8"/>
<evidence type="ECO:0000256" key="7">
    <source>
        <dbReference type="ARBA" id="ARBA00023146"/>
    </source>
</evidence>
<dbReference type="CDD" id="cd00776">
    <property type="entry name" value="AsxRS_core"/>
    <property type="match status" value="1"/>
</dbReference>
<reference evidence="10" key="1">
    <citation type="submission" date="2025-08" db="UniProtKB">
        <authorList>
            <consortium name="RefSeq"/>
        </authorList>
    </citation>
    <scope>IDENTIFICATION</scope>
</reference>
<dbReference type="PANTHER" id="PTHR22594:SF34">
    <property type="entry name" value="ASPARAGINE--TRNA LIGASE, MITOCHONDRIAL-RELATED"/>
    <property type="match status" value="1"/>
</dbReference>
<gene>
    <name evidence="10" type="primary">LOC103508805</name>
</gene>
<keyword evidence="7" id="KW-0030">Aminoacyl-tRNA synthetase</keyword>
<comment type="similarity">
    <text evidence="1">Belongs to the class-II aminoacyl-tRNA synthetase family.</text>
</comment>
<dbReference type="PROSITE" id="PS50862">
    <property type="entry name" value="AA_TRNA_LIGASE_II"/>
    <property type="match status" value="1"/>
</dbReference>
<dbReference type="RefSeq" id="XP_026679110.1">
    <property type="nucleotide sequence ID" value="XM_026823309.1"/>
</dbReference>
<evidence type="ECO:0000256" key="3">
    <source>
        <dbReference type="ARBA" id="ARBA00022598"/>
    </source>
</evidence>
<dbReference type="GO" id="GO:0005524">
    <property type="term" value="F:ATP binding"/>
    <property type="evidence" value="ECO:0007669"/>
    <property type="project" value="UniProtKB-KW"/>
</dbReference>
<dbReference type="GeneID" id="103508805"/>
<keyword evidence="4" id="KW-0547">Nucleotide-binding</keyword>
<sequence length="489" mass="55452">MAVSIIFCLHYSISSHCQLDGPLQFLPGYPFQPRKSHDSDYVREYLHLRSRTKSFASLLRLRSFMTQYTHQYFHQQGFVNIHTPILTSNDCEGAGEVFTVIPDSELTPSQEQINKDKNPMRGTSSPILDPKETFFGEKAYLTVSGQLHLEAMARSLSKVYTLNPTFRAENSKSRLHLAEFYMIEAELAFLDNIHDLCNTIEQFIKSVLNRVLESHEEELLTYRKLINLANITDLQCIHDNPFIRMSYSAAVTILTRHGFDVNPDSGLSKQHELFLVKYTNNVPIFIINWPKHVKPFYMKRSGEDPDQVLAVDLLCPLVGEVCGGGLREDDYSILQSTLYEQGLQEKLDWYLELRKFGNVPTGGFGVGLERFVQVVLGQENIKDVIPYPRYPHHCKLYVPTLSPIKSKDRMSLPTHPDSPANSFCSSNNSKQKLVRHWLGHQTIGSSRTVSTVAAPPPAPSPVFICAPAPFYTSPMAYLTPSDRLVLVKP</sequence>
<protein>
    <recommendedName>
        <fullName evidence="2">asparagine--tRNA ligase</fullName>
        <ecNumber evidence="2">6.1.1.22</ecNumber>
    </recommendedName>
</protein>
<dbReference type="InterPro" id="IPR006195">
    <property type="entry name" value="aa-tRNA-synth_II"/>
</dbReference>
<dbReference type="SUPFAM" id="SSF55681">
    <property type="entry name" value="Class II aaRS and biotin synthetases"/>
    <property type="match status" value="1"/>
</dbReference>
<name>A0A3Q0IXG8_DIACI</name>
<dbReference type="PRINTS" id="PR01042">
    <property type="entry name" value="TRNASYNTHASP"/>
</dbReference>
<dbReference type="Gene3D" id="3.30.930.10">
    <property type="entry name" value="Bira Bifunctional Protein, Domain 2"/>
    <property type="match status" value="1"/>
</dbReference>
<evidence type="ECO:0000256" key="6">
    <source>
        <dbReference type="ARBA" id="ARBA00022917"/>
    </source>
</evidence>
<dbReference type="NCBIfam" id="TIGR00457">
    <property type="entry name" value="asnS"/>
    <property type="match status" value="1"/>
</dbReference>
<keyword evidence="5" id="KW-0067">ATP-binding</keyword>
<proteinExistence type="inferred from homology"/>
<keyword evidence="6" id="KW-0648">Protein biosynthesis</keyword>
<evidence type="ECO:0000256" key="4">
    <source>
        <dbReference type="ARBA" id="ARBA00022741"/>
    </source>
</evidence>
<dbReference type="STRING" id="121845.A0A3Q0IXG8"/>
<evidence type="ECO:0000256" key="2">
    <source>
        <dbReference type="ARBA" id="ARBA00012816"/>
    </source>
</evidence>
<organism evidence="9 10">
    <name type="scientific">Diaphorina citri</name>
    <name type="common">Asian citrus psyllid</name>
    <dbReference type="NCBI Taxonomy" id="121845"/>
    <lineage>
        <taxon>Eukaryota</taxon>
        <taxon>Metazoa</taxon>
        <taxon>Ecdysozoa</taxon>
        <taxon>Arthropoda</taxon>
        <taxon>Hexapoda</taxon>
        <taxon>Insecta</taxon>
        <taxon>Pterygota</taxon>
        <taxon>Neoptera</taxon>
        <taxon>Paraneoptera</taxon>
        <taxon>Hemiptera</taxon>
        <taxon>Sternorrhyncha</taxon>
        <taxon>Psylloidea</taxon>
        <taxon>Psyllidae</taxon>
        <taxon>Diaphorininae</taxon>
        <taxon>Diaphorina</taxon>
    </lineage>
</organism>
<dbReference type="GO" id="GO:0005739">
    <property type="term" value="C:mitochondrion"/>
    <property type="evidence" value="ECO:0007669"/>
    <property type="project" value="TreeGrafter"/>
</dbReference>
<accession>A0A3Q0IXG8</accession>
<dbReference type="InterPro" id="IPR004522">
    <property type="entry name" value="Asn-tRNA-ligase"/>
</dbReference>
<keyword evidence="3 10" id="KW-0436">Ligase</keyword>
<dbReference type="Pfam" id="PF00152">
    <property type="entry name" value="tRNA-synt_2"/>
    <property type="match status" value="1"/>
</dbReference>
<evidence type="ECO:0000256" key="1">
    <source>
        <dbReference type="ARBA" id="ARBA00008226"/>
    </source>
</evidence>
<dbReference type="PaxDb" id="121845-A0A3Q0IXG8"/>
<keyword evidence="9" id="KW-1185">Reference proteome</keyword>
<evidence type="ECO:0000256" key="5">
    <source>
        <dbReference type="ARBA" id="ARBA00022840"/>
    </source>
</evidence>
<dbReference type="KEGG" id="dci:103508805"/>